<dbReference type="InterPro" id="IPR027359">
    <property type="entry name" value="Volt_channel_dom_sf"/>
</dbReference>
<evidence type="ECO:0000256" key="1">
    <source>
        <dbReference type="ARBA" id="ARBA00004141"/>
    </source>
</evidence>
<dbReference type="GO" id="GO:0005248">
    <property type="term" value="F:voltage-gated sodium channel activity"/>
    <property type="evidence" value="ECO:0007669"/>
    <property type="project" value="TreeGrafter"/>
</dbReference>
<dbReference type="GO" id="GO:0001518">
    <property type="term" value="C:voltage-gated sodium channel complex"/>
    <property type="evidence" value="ECO:0007669"/>
    <property type="project" value="TreeGrafter"/>
</dbReference>
<dbReference type="PROSITE" id="PS50222">
    <property type="entry name" value="EF_HAND_2"/>
    <property type="match status" value="1"/>
</dbReference>
<dbReference type="CDD" id="cd00051">
    <property type="entry name" value="EFh"/>
    <property type="match status" value="1"/>
</dbReference>
<protein>
    <submittedName>
        <fullName evidence="7">Voltage-dependent T-type calcium channel subunit alpha-1H</fullName>
    </submittedName>
</protein>
<evidence type="ECO:0000313" key="8">
    <source>
        <dbReference type="Proteomes" id="UP000186817"/>
    </source>
</evidence>
<dbReference type="PANTHER" id="PTHR10037:SF62">
    <property type="entry name" value="SODIUM CHANNEL PROTEIN 60E"/>
    <property type="match status" value="1"/>
</dbReference>
<dbReference type="Pfam" id="PF13202">
    <property type="entry name" value="EF-hand_5"/>
    <property type="match status" value="1"/>
</dbReference>
<dbReference type="Gene3D" id="1.20.120.350">
    <property type="entry name" value="Voltage-gated potassium channels. Chain C"/>
    <property type="match status" value="1"/>
</dbReference>
<dbReference type="InterPro" id="IPR043203">
    <property type="entry name" value="VGCC_Ca_Na"/>
</dbReference>
<reference evidence="7 8" key="1">
    <citation type="submission" date="2016-02" db="EMBL/GenBank/DDBJ databases">
        <title>Genome analysis of coral dinoflagellate symbionts highlights evolutionary adaptations to a symbiotic lifestyle.</title>
        <authorList>
            <person name="Aranda M."/>
            <person name="Li Y."/>
            <person name="Liew Y.J."/>
            <person name="Baumgarten S."/>
            <person name="Simakov O."/>
            <person name="Wilson M."/>
            <person name="Piel J."/>
            <person name="Ashoor H."/>
            <person name="Bougouffa S."/>
            <person name="Bajic V.B."/>
            <person name="Ryu T."/>
            <person name="Ravasi T."/>
            <person name="Bayer T."/>
            <person name="Micklem G."/>
            <person name="Kim H."/>
            <person name="Bhak J."/>
            <person name="Lajeunesse T.C."/>
            <person name="Voolstra C.R."/>
        </authorList>
    </citation>
    <scope>NUCLEOTIDE SEQUENCE [LARGE SCALE GENOMIC DNA]</scope>
    <source>
        <strain evidence="7 8">CCMP2467</strain>
    </source>
</reference>
<dbReference type="InterPro" id="IPR011992">
    <property type="entry name" value="EF-hand-dom_pair"/>
</dbReference>
<dbReference type="Gene3D" id="1.10.238.10">
    <property type="entry name" value="EF-hand"/>
    <property type="match status" value="1"/>
</dbReference>
<dbReference type="GO" id="GO:0005509">
    <property type="term" value="F:calcium ion binding"/>
    <property type="evidence" value="ECO:0007669"/>
    <property type="project" value="InterPro"/>
</dbReference>
<evidence type="ECO:0000256" key="5">
    <source>
        <dbReference type="ARBA" id="ARBA00023136"/>
    </source>
</evidence>
<comment type="caution">
    <text evidence="7">The sequence shown here is derived from an EMBL/GenBank/DDBJ whole genome shotgun (WGS) entry which is preliminary data.</text>
</comment>
<dbReference type="Pfam" id="PF00520">
    <property type="entry name" value="Ion_trans"/>
    <property type="match status" value="1"/>
</dbReference>
<organism evidence="7 8">
    <name type="scientific">Symbiodinium microadriaticum</name>
    <name type="common">Dinoflagellate</name>
    <name type="synonym">Zooxanthella microadriatica</name>
    <dbReference type="NCBI Taxonomy" id="2951"/>
    <lineage>
        <taxon>Eukaryota</taxon>
        <taxon>Sar</taxon>
        <taxon>Alveolata</taxon>
        <taxon>Dinophyceae</taxon>
        <taxon>Suessiales</taxon>
        <taxon>Symbiodiniaceae</taxon>
        <taxon>Symbiodinium</taxon>
    </lineage>
</organism>
<evidence type="ECO:0000256" key="2">
    <source>
        <dbReference type="ARBA" id="ARBA00022692"/>
    </source>
</evidence>
<keyword evidence="3" id="KW-0106">Calcium</keyword>
<dbReference type="Proteomes" id="UP000186817">
    <property type="component" value="Unassembled WGS sequence"/>
</dbReference>
<dbReference type="InterPro" id="IPR002048">
    <property type="entry name" value="EF_hand_dom"/>
</dbReference>
<proteinExistence type="predicted"/>
<feature type="domain" description="EF-hand" evidence="6">
    <location>
        <begin position="422"/>
        <end position="453"/>
    </location>
</feature>
<evidence type="ECO:0000259" key="6">
    <source>
        <dbReference type="PROSITE" id="PS50222"/>
    </source>
</evidence>
<dbReference type="OrthoDB" id="416956at2759"/>
<keyword evidence="8" id="KW-1185">Reference proteome</keyword>
<dbReference type="PROSITE" id="PS00018">
    <property type="entry name" value="EF_HAND_1"/>
    <property type="match status" value="1"/>
</dbReference>
<keyword evidence="4" id="KW-1133">Transmembrane helix</keyword>
<dbReference type="InterPro" id="IPR018247">
    <property type="entry name" value="EF_Hand_1_Ca_BS"/>
</dbReference>
<dbReference type="SMART" id="SM00054">
    <property type="entry name" value="EFh"/>
    <property type="match status" value="2"/>
</dbReference>
<keyword evidence="5" id="KW-0472">Membrane</keyword>
<comment type="subcellular location">
    <subcellularLocation>
        <location evidence="1">Membrane</location>
        <topology evidence="1">Multi-pass membrane protein</topology>
    </subcellularLocation>
</comment>
<keyword evidence="2" id="KW-0812">Transmembrane</keyword>
<gene>
    <name evidence="7" type="primary">CACNA1H</name>
    <name evidence="7" type="ORF">AK812_SmicGene14222</name>
</gene>
<name>A0A1Q9E643_SYMMI</name>
<dbReference type="InterPro" id="IPR005821">
    <property type="entry name" value="Ion_trans_dom"/>
</dbReference>
<dbReference type="Gene3D" id="1.10.287.70">
    <property type="match status" value="1"/>
</dbReference>
<dbReference type="PANTHER" id="PTHR10037">
    <property type="entry name" value="VOLTAGE-GATED CATION CHANNEL CALCIUM AND SODIUM"/>
    <property type="match status" value="1"/>
</dbReference>
<dbReference type="SUPFAM" id="SSF81324">
    <property type="entry name" value="Voltage-gated potassium channels"/>
    <property type="match status" value="1"/>
</dbReference>
<dbReference type="EMBL" id="LSRX01000251">
    <property type="protein sequence ID" value="OLQ02891.1"/>
    <property type="molecule type" value="Genomic_DNA"/>
</dbReference>
<dbReference type="AlphaFoldDB" id="A0A1Q9E643"/>
<sequence>MPSKYSSGKVSEVQWTEFQSWMQTQLNQKFREQEAKIKEAFDGLNNRSWQLGDARARAISEMSARHSMGADTELGISSTSLPTVRLDDSIEVVAQPVSPHSEHSDMKHTPHVTRILGKEVVREKLKANQPFKAFVKKGLDFYMALVVLANLACIIAMTEWTVHQTDLALGLTDAEWAGASLETFELLEYVFFGIYLLDVLLRMVTLRREWYFDQMEGIMYLNIFDGVLVLINLFELVALPAMLLGGDQQQHATTIRVIKLVRIVRTLRIFKTVSLFRQLRILVGTCFASIGALFWSMILLIVLQIGFALAICQALQLFILDTQADFEARMEMHSYYGSFAKALYTMFEITFSGSWPVRVRPVIEKVDAWYSVPFLAYVTFVVFAVIKIVTALFLKETLTSAANDADMVMEDARRTAQAYHYKLQELFHLADDDGDGNLSREEFVETMSLPSVQHYLRTLDMSIQDCRPLFDILDDGDGLITIAEFVKGLSQIKGQARAVDIVILQRENAKLLAECHHIRKDIDRIQRTLPRMLRSVASGLSAASGESETVFTA</sequence>
<dbReference type="SUPFAM" id="SSF47473">
    <property type="entry name" value="EF-hand"/>
    <property type="match status" value="1"/>
</dbReference>
<evidence type="ECO:0000313" key="7">
    <source>
        <dbReference type="EMBL" id="OLQ02891.1"/>
    </source>
</evidence>
<accession>A0A1Q9E643</accession>
<evidence type="ECO:0000256" key="3">
    <source>
        <dbReference type="ARBA" id="ARBA00022837"/>
    </source>
</evidence>
<evidence type="ECO:0000256" key="4">
    <source>
        <dbReference type="ARBA" id="ARBA00022989"/>
    </source>
</evidence>